<dbReference type="GeneID" id="34573293"/>
<evidence type="ECO:0000313" key="2">
    <source>
        <dbReference type="Proteomes" id="UP000177622"/>
    </source>
</evidence>
<reference evidence="1 2" key="1">
    <citation type="journal article" date="2016" name="Sci. Rep.">
        <title>Penicillium arizonense, a new, genome sequenced fungal species, reveals a high chemical diversity in secreted metabolites.</title>
        <authorList>
            <person name="Grijseels S."/>
            <person name="Nielsen J.C."/>
            <person name="Randelovic M."/>
            <person name="Nielsen J."/>
            <person name="Nielsen K.F."/>
            <person name="Workman M."/>
            <person name="Frisvad J.C."/>
        </authorList>
    </citation>
    <scope>NUCLEOTIDE SEQUENCE [LARGE SCALE GENOMIC DNA]</scope>
    <source>
        <strain evidence="1 2">CBS 141311</strain>
    </source>
</reference>
<dbReference type="AlphaFoldDB" id="A0A1F5LSX2"/>
<dbReference type="RefSeq" id="XP_022491732.1">
    <property type="nucleotide sequence ID" value="XM_022628559.1"/>
</dbReference>
<dbReference type="EMBL" id="LXJU01000003">
    <property type="protein sequence ID" value="OGE56304.1"/>
    <property type="molecule type" value="Genomic_DNA"/>
</dbReference>
<evidence type="ECO:0000313" key="1">
    <source>
        <dbReference type="EMBL" id="OGE56304.1"/>
    </source>
</evidence>
<gene>
    <name evidence="1" type="ORF">PENARI_c003G07982</name>
</gene>
<protein>
    <submittedName>
        <fullName evidence="1">Uncharacterized protein</fullName>
    </submittedName>
</protein>
<name>A0A1F5LSX2_PENAI</name>
<proteinExistence type="predicted"/>
<dbReference type="Proteomes" id="UP000177622">
    <property type="component" value="Unassembled WGS sequence"/>
</dbReference>
<dbReference type="OrthoDB" id="410198at2759"/>
<keyword evidence="2" id="KW-1185">Reference proteome</keyword>
<comment type="caution">
    <text evidence="1">The sequence shown here is derived from an EMBL/GenBank/DDBJ whole genome shotgun (WGS) entry which is preliminary data.</text>
</comment>
<sequence length="105" mass="11523">MGTDHTHHAASLVNPGTPTACLLEHSLDWKNCTQNLPALTAVSIPVDLNFTTPRHQAVSAVCPVQIFGTWTPTLSTLFQQCGIDKQLMEWGLQQAQRERAPVGFE</sequence>
<accession>A0A1F5LSX2</accession>
<organism evidence="1 2">
    <name type="scientific">Penicillium arizonense</name>
    <dbReference type="NCBI Taxonomy" id="1835702"/>
    <lineage>
        <taxon>Eukaryota</taxon>
        <taxon>Fungi</taxon>
        <taxon>Dikarya</taxon>
        <taxon>Ascomycota</taxon>
        <taxon>Pezizomycotina</taxon>
        <taxon>Eurotiomycetes</taxon>
        <taxon>Eurotiomycetidae</taxon>
        <taxon>Eurotiales</taxon>
        <taxon>Aspergillaceae</taxon>
        <taxon>Penicillium</taxon>
    </lineage>
</organism>